<name>A0ABY6ZPM4_9BACL</name>
<dbReference type="Proteomes" id="UP001164761">
    <property type="component" value="Chromosome"/>
</dbReference>
<keyword evidence="2" id="KW-1185">Reference proteome</keyword>
<dbReference type="SUPFAM" id="SSF52467">
    <property type="entry name" value="DHS-like NAD/FAD-binding domain"/>
    <property type="match status" value="1"/>
</dbReference>
<evidence type="ECO:0000313" key="2">
    <source>
        <dbReference type="Proteomes" id="UP001164761"/>
    </source>
</evidence>
<evidence type="ECO:0000313" key="1">
    <source>
        <dbReference type="EMBL" id="WAH44024.1"/>
    </source>
</evidence>
<dbReference type="SUPFAM" id="SSF48452">
    <property type="entry name" value="TPR-like"/>
    <property type="match status" value="1"/>
</dbReference>
<protein>
    <submittedName>
        <fullName evidence="1">SIR2 family protein</fullName>
    </submittedName>
</protein>
<sequence length="748" mass="87537">MAAIKRNARPLFSGMRGFFHPEYATKETFKTWTAFIEQIGQRLWKDLYSNDINKFKEKIYGNHLLVAQLYQEEFGTQAFYNELLQAIPYDKYQPSHAHWELLSLGWRDIITTNQDDLIERALNDLYISHDVILDDLDIPTKGNPLKVHKIHGSMERPSSIVFTEEHYRTYEHSHPLMFVKLKSMFAENTIVFVGYSLTDPDFKIIHGWVSDVLSPKFQRKAYAFVFADEIDRYTARYWEQRNIILLPIPVQNNLNRKQTFLSGIREYIEILKPSRHDNEGDTSDTDYKTLGQYNSFTQKYKDLKALDVKAMINDMQVLPNDGSSSAVMRIFFWKIIDVLKNLSDDEYKFGIFVQWLKFVNPFTSVGQHTLIDYLITQLKLHPEWGNQRVLEEFYQLKAESLCRIGKYADANSLCQEIMATESDLSLDLQNNLLFIRLIAAKFEFDLHQVRELVGRIVLESEDPIWLNRIGNALLILGDDVLASVYFNRAIKAAQDTRDNWNQFVAYNSLLLIRDSTYTRLHSVKMRNVHESLVEVKNSFTKTPDPRYKRLKEFEQLKTRWNEYHVWEMDVKSEHRAAFNSESTNLYFDLWDYIYFVQAMGLPDAYLQGSTYDKVGAMLFENNPVIGVKFAVYFGHTDTLSKRLSFSRISELSTDSRDELSKLSNEIYSSLLKWIERPGELKYFGCIGVWFDALAKLWSFLIPVSFDEEIKGIEDFSWRLFESLTNGRLLMQFHQVAEQIIHVLGAYSG</sequence>
<accession>A0ABY6ZPM4</accession>
<gene>
    <name evidence="1" type="ORF">NZD89_11965</name>
</gene>
<dbReference type="RefSeq" id="WP_268007925.1">
    <property type="nucleotide sequence ID" value="NZ_BSUT01000001.1"/>
</dbReference>
<dbReference type="EMBL" id="CP104067">
    <property type="protein sequence ID" value="WAH44024.1"/>
    <property type="molecule type" value="Genomic_DNA"/>
</dbReference>
<dbReference type="Pfam" id="PF13289">
    <property type="entry name" value="SIR2_2"/>
    <property type="match status" value="1"/>
</dbReference>
<organism evidence="1 2">
    <name type="scientific">Alicyclobacillus fastidiosus</name>
    <dbReference type="NCBI Taxonomy" id="392011"/>
    <lineage>
        <taxon>Bacteria</taxon>
        <taxon>Bacillati</taxon>
        <taxon>Bacillota</taxon>
        <taxon>Bacilli</taxon>
        <taxon>Bacillales</taxon>
        <taxon>Alicyclobacillaceae</taxon>
        <taxon>Alicyclobacillus</taxon>
    </lineage>
</organism>
<proteinExistence type="predicted"/>
<reference evidence="1" key="1">
    <citation type="submission" date="2022-08" db="EMBL/GenBank/DDBJ databases">
        <title>Alicyclobacillus fastidiosus DSM 17978, complete genome.</title>
        <authorList>
            <person name="Wang Q."/>
            <person name="Cai R."/>
            <person name="Wang Z."/>
        </authorList>
    </citation>
    <scope>NUCLEOTIDE SEQUENCE</scope>
    <source>
        <strain evidence="1">DSM 17978</strain>
    </source>
</reference>
<dbReference type="InterPro" id="IPR029035">
    <property type="entry name" value="DHS-like_NAD/FAD-binding_dom"/>
</dbReference>
<dbReference type="InterPro" id="IPR011990">
    <property type="entry name" value="TPR-like_helical_dom_sf"/>
</dbReference>